<keyword evidence="14" id="KW-1185">Reference proteome</keyword>
<feature type="signal peptide" evidence="10">
    <location>
        <begin position="1"/>
        <end position="27"/>
    </location>
</feature>
<keyword evidence="13" id="KW-0675">Receptor</keyword>
<dbReference type="PANTHER" id="PTHR40980:SF3">
    <property type="entry name" value="TONB-DEPENDENT RECEPTOR-LIKE BETA-BARREL DOMAIN-CONTAINING PROTEIN"/>
    <property type="match status" value="1"/>
</dbReference>
<dbReference type="Proteomes" id="UP001139646">
    <property type="component" value="Unassembled WGS sequence"/>
</dbReference>
<evidence type="ECO:0000256" key="6">
    <source>
        <dbReference type="ARBA" id="ARBA00023136"/>
    </source>
</evidence>
<dbReference type="Pfam" id="PF07715">
    <property type="entry name" value="Plug"/>
    <property type="match status" value="1"/>
</dbReference>
<dbReference type="InterPro" id="IPR000531">
    <property type="entry name" value="Beta-barrel_TonB"/>
</dbReference>
<dbReference type="InterPro" id="IPR036942">
    <property type="entry name" value="Beta-barrel_TonB_sf"/>
</dbReference>
<dbReference type="CDD" id="cd01347">
    <property type="entry name" value="ligand_gated_channel"/>
    <property type="match status" value="1"/>
</dbReference>
<keyword evidence="10" id="KW-0732">Signal</keyword>
<evidence type="ECO:0000256" key="2">
    <source>
        <dbReference type="ARBA" id="ARBA00022448"/>
    </source>
</evidence>
<dbReference type="EMBL" id="JAKKSL010000002">
    <property type="protein sequence ID" value="MCI2283901.1"/>
    <property type="molecule type" value="Genomic_DNA"/>
</dbReference>
<evidence type="ECO:0000256" key="3">
    <source>
        <dbReference type="ARBA" id="ARBA00022452"/>
    </source>
</evidence>
<evidence type="ECO:0000256" key="5">
    <source>
        <dbReference type="ARBA" id="ARBA00023077"/>
    </source>
</evidence>
<evidence type="ECO:0000256" key="7">
    <source>
        <dbReference type="ARBA" id="ARBA00023237"/>
    </source>
</evidence>
<keyword evidence="6 8" id="KW-0472">Membrane</keyword>
<comment type="subcellular location">
    <subcellularLocation>
        <location evidence="1 8">Cell outer membrane</location>
        <topology evidence="1 8">Multi-pass membrane protein</topology>
    </subcellularLocation>
</comment>
<feature type="domain" description="TonB-dependent receptor-like beta-barrel" evidence="11">
    <location>
        <begin position="403"/>
        <end position="897"/>
    </location>
</feature>
<keyword evidence="2 8" id="KW-0813">Transport</keyword>
<dbReference type="SUPFAM" id="SSF56935">
    <property type="entry name" value="Porins"/>
    <property type="match status" value="1"/>
</dbReference>
<dbReference type="Gene3D" id="2.40.170.20">
    <property type="entry name" value="TonB-dependent receptor, beta-barrel domain"/>
    <property type="match status" value="1"/>
</dbReference>
<keyword evidence="3 8" id="KW-1134">Transmembrane beta strand</keyword>
<gene>
    <name evidence="13" type="ORF">L3081_11420</name>
</gene>
<dbReference type="InterPro" id="IPR039426">
    <property type="entry name" value="TonB-dep_rcpt-like"/>
</dbReference>
<feature type="chain" id="PRO_5046545798" evidence="10">
    <location>
        <begin position="28"/>
        <end position="930"/>
    </location>
</feature>
<dbReference type="NCBIfam" id="TIGR01782">
    <property type="entry name" value="TonB-Xanth-Caul"/>
    <property type="match status" value="1"/>
</dbReference>
<evidence type="ECO:0000259" key="12">
    <source>
        <dbReference type="Pfam" id="PF07715"/>
    </source>
</evidence>
<evidence type="ECO:0000256" key="1">
    <source>
        <dbReference type="ARBA" id="ARBA00004571"/>
    </source>
</evidence>
<evidence type="ECO:0000256" key="9">
    <source>
        <dbReference type="RuleBase" id="RU003357"/>
    </source>
</evidence>
<dbReference type="PROSITE" id="PS52016">
    <property type="entry name" value="TONB_DEPENDENT_REC_3"/>
    <property type="match status" value="1"/>
</dbReference>
<protein>
    <submittedName>
        <fullName evidence="13">TonB-dependent receptor</fullName>
    </submittedName>
</protein>
<dbReference type="InterPro" id="IPR037066">
    <property type="entry name" value="Plug_dom_sf"/>
</dbReference>
<evidence type="ECO:0000256" key="4">
    <source>
        <dbReference type="ARBA" id="ARBA00022692"/>
    </source>
</evidence>
<evidence type="ECO:0000256" key="8">
    <source>
        <dbReference type="PROSITE-ProRule" id="PRU01360"/>
    </source>
</evidence>
<keyword evidence="7 8" id="KW-0998">Cell outer membrane</keyword>
<dbReference type="RefSeq" id="WP_242286223.1">
    <property type="nucleotide sequence ID" value="NZ_JAKKSL010000002.1"/>
</dbReference>
<reference evidence="13" key="1">
    <citation type="submission" date="2022-01" db="EMBL/GenBank/DDBJ databases">
        <title>Colwellia maritima, isolated from seawater.</title>
        <authorList>
            <person name="Kristyanto S."/>
            <person name="Jung J."/>
            <person name="Jeon C.O."/>
        </authorList>
    </citation>
    <scope>NUCLEOTIDE SEQUENCE</scope>
    <source>
        <strain evidence="13">MSW7</strain>
    </source>
</reference>
<sequence>MKTLGKFNLLPISIAISTALGAFQATAEEVDKAKSEASVEVIQVTGIRSSLTEAMDLKKNASSIQDSIVAEDIGKFPDQNVAESLQRIPGVMISRTNGEGTAITVRGLGPKFNAVKLNDRTMATSERGREFDFQILPSELISGANIIKASRANIAEGGIGSYVTIDTARPLNSPGQHIAGSVNLKYNDLAEETTPKFSGIYSNTFNDDTVGFLFGFSHVETTNRIDAHETAFWDNFQVGDTQRAPGPVQYEDGTEVTSGSTVWYPGRAQFMSDEEERSRTSANLTLQWSPNSDIIHTIDTFYTDFDRDAFSNGMQAPLHRDGFEDVVISEDNTVLAATKSADPLDGLFQTRSEASKTYAFGYNVMFFYDKWTFEGDVSYSKSESTPQRDWYVPNIINEGGLTDADYIRFDSRGTDVINIDSSIAWDNPAGAKAHWNSITDDKLEDEVTEVKFDANYELDTGIYRSVDFGIAYTDRTKTVDKYDSIDTQCGSVVNTCGTLIDMSDSIFSVNSMGDFLSDVDGEFPRDFLFINNLSDYVAEMKTISQDNAWGDALLQQNASVENTEEILALYAQLNLEGETDSFAWHSNLGLRYVDTQSDSNGYAIEVLDISMNDQIQDDGEIIDVTTSAPVFTAASNSYTELLPSINVSLDFFNGIFLKGAAAKVMTRPALVDVGVDMTVAGVRLTDYSRTQGNPYLSPYTANQFDLSLEYYQENGNSYSVNVFYKDFSDWISTQTFVQDSEFMVDRDFDGTDDWVVKETVTQKSNRSGVTLSGFELAALHYFDYLPGWLSGFGIQANYTYTKSKDSEADVFEQPGVTSPGSGVEGFSPNAYNIIGFYEKDEFQARLAYNWRESFLIQRQSDVGGGLPKHADDYGQFDFSASYDLNENLTVNVEAINLTNENILEFADVRDRVTLIQYSGRRFQVGVSFKF</sequence>
<comment type="caution">
    <text evidence="13">The sequence shown here is derived from an EMBL/GenBank/DDBJ whole genome shotgun (WGS) entry which is preliminary data.</text>
</comment>
<evidence type="ECO:0000313" key="14">
    <source>
        <dbReference type="Proteomes" id="UP001139646"/>
    </source>
</evidence>
<proteinExistence type="inferred from homology"/>
<dbReference type="Pfam" id="PF00593">
    <property type="entry name" value="TonB_dep_Rec_b-barrel"/>
    <property type="match status" value="1"/>
</dbReference>
<dbReference type="InterPro" id="IPR012910">
    <property type="entry name" value="Plug_dom"/>
</dbReference>
<evidence type="ECO:0000259" key="11">
    <source>
        <dbReference type="Pfam" id="PF00593"/>
    </source>
</evidence>
<name>A0ABS9X339_9GAMM</name>
<dbReference type="Gene3D" id="2.170.130.10">
    <property type="entry name" value="TonB-dependent receptor, plug domain"/>
    <property type="match status" value="1"/>
</dbReference>
<accession>A0ABS9X339</accession>
<organism evidence="13 14">
    <name type="scientific">Colwellia maritima</name>
    <dbReference type="NCBI Taxonomy" id="2912588"/>
    <lineage>
        <taxon>Bacteria</taxon>
        <taxon>Pseudomonadati</taxon>
        <taxon>Pseudomonadota</taxon>
        <taxon>Gammaproteobacteria</taxon>
        <taxon>Alteromonadales</taxon>
        <taxon>Colwelliaceae</taxon>
        <taxon>Colwellia</taxon>
    </lineage>
</organism>
<evidence type="ECO:0000256" key="10">
    <source>
        <dbReference type="SAM" id="SignalP"/>
    </source>
</evidence>
<keyword evidence="4 8" id="KW-0812">Transmembrane</keyword>
<dbReference type="PANTHER" id="PTHR40980">
    <property type="entry name" value="PLUG DOMAIN-CONTAINING PROTEIN"/>
    <property type="match status" value="1"/>
</dbReference>
<feature type="domain" description="TonB-dependent receptor plug" evidence="12">
    <location>
        <begin position="60"/>
        <end position="155"/>
    </location>
</feature>
<keyword evidence="5 9" id="KW-0798">TonB box</keyword>
<comment type="similarity">
    <text evidence="8 9">Belongs to the TonB-dependent receptor family.</text>
</comment>
<evidence type="ECO:0000313" key="13">
    <source>
        <dbReference type="EMBL" id="MCI2283901.1"/>
    </source>
</evidence>
<dbReference type="InterPro" id="IPR010104">
    <property type="entry name" value="TonB_rcpt_bac"/>
</dbReference>